<dbReference type="PANTHER" id="PTHR43284">
    <property type="entry name" value="ASPARAGINE SYNTHETASE (GLUTAMINE-HYDROLYZING)"/>
    <property type="match status" value="1"/>
</dbReference>
<dbReference type="EMBL" id="SWKR01000002">
    <property type="protein sequence ID" value="TKD51867.1"/>
    <property type="molecule type" value="Genomic_DNA"/>
</dbReference>
<accession>A0A4U1L4L3</accession>
<dbReference type="InterPro" id="IPR014729">
    <property type="entry name" value="Rossmann-like_a/b/a_fold"/>
</dbReference>
<dbReference type="EC" id="6.3.5.4" evidence="2"/>
<comment type="pathway">
    <text evidence="1">Amino-acid biosynthesis; L-asparagine biosynthesis; L-asparagine from L-aspartate (L-Gln route): step 1/1.</text>
</comment>
<dbReference type="InterPro" id="IPR029055">
    <property type="entry name" value="Ntn_hydrolases_N"/>
</dbReference>
<dbReference type="AlphaFoldDB" id="A0A4U1L4L3"/>
<dbReference type="Gene3D" id="3.60.20.10">
    <property type="entry name" value="Glutamine Phosphoribosylpyrophosphate, subunit 1, domain 1"/>
    <property type="match status" value="1"/>
</dbReference>
<evidence type="ECO:0000259" key="4">
    <source>
        <dbReference type="PROSITE" id="PS51278"/>
    </source>
</evidence>
<evidence type="ECO:0000256" key="3">
    <source>
        <dbReference type="ARBA" id="ARBA00048741"/>
    </source>
</evidence>
<name>A0A4U1L4L3_9SPHN</name>
<keyword evidence="6" id="KW-1185">Reference proteome</keyword>
<comment type="caution">
    <text evidence="5">The sequence shown here is derived from an EMBL/GenBank/DDBJ whole genome shotgun (WGS) entry which is preliminary data.</text>
</comment>
<protein>
    <recommendedName>
        <fullName evidence="2">asparagine synthase (glutamine-hydrolyzing)</fullName>
        <ecNumber evidence="2">6.3.5.4</ecNumber>
    </recommendedName>
</protein>
<dbReference type="PANTHER" id="PTHR43284:SF1">
    <property type="entry name" value="ASPARAGINE SYNTHETASE"/>
    <property type="match status" value="1"/>
</dbReference>
<comment type="catalytic activity">
    <reaction evidence="3">
        <text>L-aspartate + L-glutamine + ATP + H2O = L-asparagine + L-glutamate + AMP + diphosphate + H(+)</text>
        <dbReference type="Rhea" id="RHEA:12228"/>
        <dbReference type="ChEBI" id="CHEBI:15377"/>
        <dbReference type="ChEBI" id="CHEBI:15378"/>
        <dbReference type="ChEBI" id="CHEBI:29985"/>
        <dbReference type="ChEBI" id="CHEBI:29991"/>
        <dbReference type="ChEBI" id="CHEBI:30616"/>
        <dbReference type="ChEBI" id="CHEBI:33019"/>
        <dbReference type="ChEBI" id="CHEBI:58048"/>
        <dbReference type="ChEBI" id="CHEBI:58359"/>
        <dbReference type="ChEBI" id="CHEBI:456215"/>
        <dbReference type="EC" id="6.3.5.4"/>
    </reaction>
</comment>
<organism evidence="5 6">
    <name type="scientific">Sphingomonas baiyangensis</name>
    <dbReference type="NCBI Taxonomy" id="2572576"/>
    <lineage>
        <taxon>Bacteria</taxon>
        <taxon>Pseudomonadati</taxon>
        <taxon>Pseudomonadota</taxon>
        <taxon>Alphaproteobacteria</taxon>
        <taxon>Sphingomonadales</taxon>
        <taxon>Sphingomonadaceae</taxon>
        <taxon>Sphingomonas</taxon>
    </lineage>
</organism>
<reference evidence="5 6" key="1">
    <citation type="submission" date="2019-04" db="EMBL/GenBank/DDBJ databases">
        <authorList>
            <person name="Yang Y."/>
            <person name="Wei D."/>
        </authorList>
    </citation>
    <scope>NUCLEOTIDE SEQUENCE [LARGE SCALE GENOMIC DNA]</scope>
    <source>
        <strain evidence="5 6">L-1-4w-11</strain>
    </source>
</reference>
<sequence>MTFACVIMRRGGDARRLADADTLIAALDPYGVADRAAAWHGDGALLVQTQRWNTIESQREGVPAICAATGRVLIGAWRIDNRDALLATLPRASREPIDDAQLILAAHRHWGDACAERIEGDFAFAIYDPARHTLFCARDALGVKPCFVHCSDDLLVVAGTAATFPALRGFDTAPSREWLARYLIGESADPATSAYRHVRKLPPAHRLTIGREGAAEPTRFFAFADTAPPASKRDRAYVNAYRDAFHRAVEARLRSAYPIGVENSGGLDSATIIGHASRVLPGGGADLAGFSLCHMEREASPILDLAMHCGLRDNYVLTRPDYQPSDAQYARAIRVLGHPPEHSLVNLYQPFFERCRSAGIRTLLSGFGGDEIVTAQAEFVPRELVYRRQWRNLVDVLPGNLPMRIARAANQVVGSVRGSVDGKLQGATARFADSLLRREVIEEYGLRGFVAAKADAFRGARTLGEHLLTKPAFATLMTGRLEGCTLMAASYGVDYRWPMLDRALIERFLATPSIDKRHRQWGRFLHRRACEGTIPDAILWKPDKNLGGFPHLSRDRRQTTVDPGHLAPALLELIDEDTLARQQQQLQRAIVDAALWKASAAERHNLRGLHMLDLWLSGDDS</sequence>
<dbReference type="GO" id="GO:0006529">
    <property type="term" value="P:asparagine biosynthetic process"/>
    <property type="evidence" value="ECO:0007669"/>
    <property type="project" value="InterPro"/>
</dbReference>
<dbReference type="InterPro" id="IPR051786">
    <property type="entry name" value="ASN_synthetase/amidase"/>
</dbReference>
<dbReference type="OrthoDB" id="9763290at2"/>
<dbReference type="PROSITE" id="PS51278">
    <property type="entry name" value="GATASE_TYPE_2"/>
    <property type="match status" value="1"/>
</dbReference>
<evidence type="ECO:0000256" key="1">
    <source>
        <dbReference type="ARBA" id="ARBA00005187"/>
    </source>
</evidence>
<dbReference type="InterPro" id="IPR017932">
    <property type="entry name" value="GATase_2_dom"/>
</dbReference>
<dbReference type="SUPFAM" id="SSF56235">
    <property type="entry name" value="N-terminal nucleophile aminohydrolases (Ntn hydrolases)"/>
    <property type="match status" value="1"/>
</dbReference>
<evidence type="ECO:0000313" key="5">
    <source>
        <dbReference type="EMBL" id="TKD51867.1"/>
    </source>
</evidence>
<evidence type="ECO:0000313" key="6">
    <source>
        <dbReference type="Proteomes" id="UP000309138"/>
    </source>
</evidence>
<dbReference type="Proteomes" id="UP000309138">
    <property type="component" value="Unassembled WGS sequence"/>
</dbReference>
<dbReference type="Pfam" id="PF00733">
    <property type="entry name" value="Asn_synthase"/>
    <property type="match status" value="1"/>
</dbReference>
<feature type="domain" description="Glutamine amidotransferase type-2" evidence="4">
    <location>
        <begin position="1"/>
        <end position="212"/>
    </location>
</feature>
<evidence type="ECO:0000256" key="2">
    <source>
        <dbReference type="ARBA" id="ARBA00012737"/>
    </source>
</evidence>
<dbReference type="Pfam" id="PF13537">
    <property type="entry name" value="GATase_7"/>
    <property type="match status" value="1"/>
</dbReference>
<gene>
    <name evidence="5" type="ORF">FBR43_14795</name>
</gene>
<dbReference type="GO" id="GO:0004066">
    <property type="term" value="F:asparagine synthase (glutamine-hydrolyzing) activity"/>
    <property type="evidence" value="ECO:0007669"/>
    <property type="project" value="UniProtKB-EC"/>
</dbReference>
<dbReference type="SUPFAM" id="SSF52402">
    <property type="entry name" value="Adenine nucleotide alpha hydrolases-like"/>
    <property type="match status" value="1"/>
</dbReference>
<proteinExistence type="predicted"/>
<dbReference type="Gene3D" id="3.40.50.620">
    <property type="entry name" value="HUPs"/>
    <property type="match status" value="1"/>
</dbReference>
<dbReference type="InterPro" id="IPR001962">
    <property type="entry name" value="Asn_synthase"/>
</dbReference>